<proteinExistence type="predicted"/>
<protein>
    <recommendedName>
        <fullName evidence="3">Flagellar protein FliL</fullName>
    </recommendedName>
</protein>
<evidence type="ECO:0000313" key="1">
    <source>
        <dbReference type="EMBL" id="OYQ31397.1"/>
    </source>
</evidence>
<comment type="caution">
    <text evidence="1">The sequence shown here is derived from an EMBL/GenBank/DDBJ whole genome shotgun (WGS) entry which is preliminary data.</text>
</comment>
<dbReference type="Proteomes" id="UP000216998">
    <property type="component" value="Unassembled WGS sequence"/>
</dbReference>
<reference evidence="1 2" key="1">
    <citation type="submission" date="2017-07" db="EMBL/GenBank/DDBJ databases">
        <title>Niveispirillum cyanobacteriorum sp. nov., isolated from cyanobacterial aggregates in a eutrophic lake.</title>
        <authorList>
            <person name="Cai H."/>
        </authorList>
    </citation>
    <scope>NUCLEOTIDE SEQUENCE [LARGE SCALE GENOMIC DNA]</scope>
    <source>
        <strain evidence="2">TH1-14</strain>
    </source>
</reference>
<name>A0A255YQA5_9PROT</name>
<accession>A0A255YQA5</accession>
<evidence type="ECO:0000313" key="2">
    <source>
        <dbReference type="Proteomes" id="UP000216998"/>
    </source>
</evidence>
<dbReference type="AlphaFoldDB" id="A0A255YQA5"/>
<evidence type="ECO:0008006" key="3">
    <source>
        <dbReference type="Google" id="ProtNLM"/>
    </source>
</evidence>
<keyword evidence="2" id="KW-1185">Reference proteome</keyword>
<sequence length="155" mass="16852">MKKIILLVLALLVLVGAGVGGYVMFGPKAQKEGEEHVEEKPKKKERTGPPVFVQVGPMIVPVLGAKTVEQNIMITISLEVDDDAARDQVRQQSPRLVDAYVQALYGGIDKGQVIDGQVLNIPALKTKLMETTEKVLGPDVAHDVLIQSVSQRPVY</sequence>
<dbReference type="OrthoDB" id="7350029at2"/>
<dbReference type="RefSeq" id="WP_094458075.1">
    <property type="nucleotide sequence ID" value="NZ_NOXU01000032.1"/>
</dbReference>
<gene>
    <name evidence="1" type="ORF">CHU95_19780</name>
</gene>
<dbReference type="EMBL" id="NOXU01000032">
    <property type="protein sequence ID" value="OYQ31397.1"/>
    <property type="molecule type" value="Genomic_DNA"/>
</dbReference>
<organism evidence="1 2">
    <name type="scientific">Niveispirillum lacus</name>
    <dbReference type="NCBI Taxonomy" id="1981099"/>
    <lineage>
        <taxon>Bacteria</taxon>
        <taxon>Pseudomonadati</taxon>
        <taxon>Pseudomonadota</taxon>
        <taxon>Alphaproteobacteria</taxon>
        <taxon>Rhodospirillales</taxon>
        <taxon>Azospirillaceae</taxon>
        <taxon>Niveispirillum</taxon>
    </lineage>
</organism>